<sequence>MTPLRRSHLHSAAFLLLCAALTAPAVFAQDFWLNGQYSVVTYKPSRPSSPYGWKVDVTYPTGNSGSFPLIFMFNGMECQASWYKDIVDHVASWGYVIVQYTTGPSYPFMFGERKEVQYLTPLLQWLEKDAPVQEPELAGKIDFSRKAVMGHSRGGKLASLHYANSTNNFTTAVLFDPVDCSFFAQRDMHPSAIAALAGVDAACDLNNPAPHGPSSLSAAIIGAGKTGGCNPEGNNADAFFETLSSQSLYIKVKEAGHMTFARPADWSLFYWILDQVTCGTCSCSNITSEEVIYEARTMAVAWLESKFWPSQKTTARLARYKERLDNLTSKGVDTIRWPFGGVSASNPLGAGVEVPADAAAVN</sequence>
<dbReference type="PANTHER" id="PTHR33428">
    <property type="entry name" value="CHLOROPHYLLASE-2, CHLOROPLASTIC"/>
    <property type="match status" value="1"/>
</dbReference>
<keyword evidence="3" id="KW-1185">Reference proteome</keyword>
<evidence type="ECO:0000313" key="3">
    <source>
        <dbReference type="Proteomes" id="UP001165090"/>
    </source>
</evidence>
<dbReference type="Proteomes" id="UP001165090">
    <property type="component" value="Unassembled WGS sequence"/>
</dbReference>
<dbReference type="Gene3D" id="3.40.50.1820">
    <property type="entry name" value="alpha/beta hydrolase"/>
    <property type="match status" value="1"/>
</dbReference>
<accession>A0ABQ5RY41</accession>
<comment type="caution">
    <text evidence="2">The sequence shown here is derived from an EMBL/GenBank/DDBJ whole genome shotgun (WGS) entry which is preliminary data.</text>
</comment>
<dbReference type="PANTHER" id="PTHR33428:SF14">
    <property type="entry name" value="CARBOXYLESTERASE TYPE B DOMAIN-CONTAINING PROTEIN"/>
    <property type="match status" value="1"/>
</dbReference>
<dbReference type="InterPro" id="IPR029058">
    <property type="entry name" value="AB_hydrolase_fold"/>
</dbReference>
<evidence type="ECO:0000313" key="2">
    <source>
        <dbReference type="EMBL" id="GLI62369.1"/>
    </source>
</evidence>
<dbReference type="InterPro" id="IPR017395">
    <property type="entry name" value="Chlorophyllase-like"/>
</dbReference>
<proteinExistence type="predicted"/>
<dbReference type="SUPFAM" id="SSF53474">
    <property type="entry name" value="alpha/beta-Hydrolases"/>
    <property type="match status" value="1"/>
</dbReference>
<feature type="chain" id="PRO_5046730586" description="Chlorophyllase" evidence="1">
    <location>
        <begin position="29"/>
        <end position="362"/>
    </location>
</feature>
<dbReference type="Pfam" id="PF07224">
    <property type="entry name" value="Chlorophyllase"/>
    <property type="match status" value="1"/>
</dbReference>
<feature type="signal peptide" evidence="1">
    <location>
        <begin position="1"/>
        <end position="28"/>
    </location>
</feature>
<dbReference type="EMBL" id="BSDZ01000013">
    <property type="protein sequence ID" value="GLI62369.1"/>
    <property type="molecule type" value="Genomic_DNA"/>
</dbReference>
<gene>
    <name evidence="2" type="ORF">VaNZ11_004988</name>
</gene>
<keyword evidence="1" id="KW-0732">Signal</keyword>
<organism evidence="2 3">
    <name type="scientific">Volvox africanus</name>
    <dbReference type="NCBI Taxonomy" id="51714"/>
    <lineage>
        <taxon>Eukaryota</taxon>
        <taxon>Viridiplantae</taxon>
        <taxon>Chlorophyta</taxon>
        <taxon>core chlorophytes</taxon>
        <taxon>Chlorophyceae</taxon>
        <taxon>CS clade</taxon>
        <taxon>Chlamydomonadales</taxon>
        <taxon>Volvocaceae</taxon>
        <taxon>Volvox</taxon>
    </lineage>
</organism>
<name>A0ABQ5RY41_9CHLO</name>
<evidence type="ECO:0000256" key="1">
    <source>
        <dbReference type="SAM" id="SignalP"/>
    </source>
</evidence>
<protein>
    <recommendedName>
        <fullName evidence="4">Chlorophyllase</fullName>
    </recommendedName>
</protein>
<evidence type="ECO:0008006" key="4">
    <source>
        <dbReference type="Google" id="ProtNLM"/>
    </source>
</evidence>
<reference evidence="2 3" key="1">
    <citation type="journal article" date="2023" name="IScience">
        <title>Expanded male sex-determining region conserved during the evolution of homothallism in the green alga Volvox.</title>
        <authorList>
            <person name="Yamamoto K."/>
            <person name="Matsuzaki R."/>
            <person name="Mahakham W."/>
            <person name="Heman W."/>
            <person name="Sekimoto H."/>
            <person name="Kawachi M."/>
            <person name="Minakuchi Y."/>
            <person name="Toyoda A."/>
            <person name="Nozaki H."/>
        </authorList>
    </citation>
    <scope>NUCLEOTIDE SEQUENCE [LARGE SCALE GENOMIC DNA]</scope>
    <source>
        <strain evidence="2 3">NIES-4468</strain>
    </source>
</reference>